<reference evidence="1" key="1">
    <citation type="submission" date="2022-02" db="EMBL/GenBank/DDBJ databases">
        <title>Plant Genome Project.</title>
        <authorList>
            <person name="Zhang R.-G."/>
        </authorList>
    </citation>
    <scope>NUCLEOTIDE SEQUENCE</scope>
    <source>
        <strain evidence="1">AT1</strain>
    </source>
</reference>
<organism evidence="1 2">
    <name type="scientific">Rhododendron molle</name>
    <name type="common">Chinese azalea</name>
    <name type="synonym">Azalea mollis</name>
    <dbReference type="NCBI Taxonomy" id="49168"/>
    <lineage>
        <taxon>Eukaryota</taxon>
        <taxon>Viridiplantae</taxon>
        <taxon>Streptophyta</taxon>
        <taxon>Embryophyta</taxon>
        <taxon>Tracheophyta</taxon>
        <taxon>Spermatophyta</taxon>
        <taxon>Magnoliopsida</taxon>
        <taxon>eudicotyledons</taxon>
        <taxon>Gunneridae</taxon>
        <taxon>Pentapetalae</taxon>
        <taxon>asterids</taxon>
        <taxon>Ericales</taxon>
        <taxon>Ericaceae</taxon>
        <taxon>Ericoideae</taxon>
        <taxon>Rhodoreae</taxon>
        <taxon>Rhododendron</taxon>
    </lineage>
</organism>
<proteinExistence type="predicted"/>
<protein>
    <submittedName>
        <fullName evidence="1">Uncharacterized protein</fullName>
    </submittedName>
</protein>
<accession>A0ACC0LX24</accession>
<dbReference type="Proteomes" id="UP001062846">
    <property type="component" value="Chromosome 11"/>
</dbReference>
<gene>
    <name evidence="1" type="ORF">RHMOL_Rhmol11G0253400</name>
</gene>
<evidence type="ECO:0000313" key="2">
    <source>
        <dbReference type="Proteomes" id="UP001062846"/>
    </source>
</evidence>
<sequence>MESSEPKTVKRTPAPRKWGSKRSDRRSPISPAATSPRSFYKIILPYVMHCHRLVFPYCPMHIVLYLYPVSVSISLLCWSLFVETYVAKLKIDWFTVCNGQVCCVGVEEADKMLWFTDGWKEFCENHTIGCGFFVALNYEGNSKFKQQFHLLVIVAISIGKIKRASCQHNQLDSVFVQEATRKSKDGQQLKVKREEEEELLGVNDSRNDSMMRPNVPASFAKKYLHGVSDCIQLEVSGGKQWTIHCIRVKLIPLDFIAQVEGRIPNKAFLRNCHGKLWPVKVTKARNHFHFSDGWPKFVEDGSLDLGEFLVFNYDGTSVFYVKIFERTGCLKEVIGSSYITVNEEEEKEEEEEEEEDKDEEEEEEEEKEEEDMEVEKCSEEHGDAVDEQELESTPLRCLLDSVGNKGKVAVKVEDNEDVFEHGIVSRPKNPYFVAKLRQKRRNELFIPTDVIRVHRLELPKNLIILDEEGRKLSSKVIRWNDGRTWLTKGWKAFCKWNYLKREDRCICEFVHGEGSDGIYLKMRILREGSWLPK</sequence>
<dbReference type="EMBL" id="CM046398">
    <property type="protein sequence ID" value="KAI8532899.1"/>
    <property type="molecule type" value="Genomic_DNA"/>
</dbReference>
<name>A0ACC0LX24_RHOML</name>
<evidence type="ECO:0000313" key="1">
    <source>
        <dbReference type="EMBL" id="KAI8532899.1"/>
    </source>
</evidence>
<comment type="caution">
    <text evidence="1">The sequence shown here is derived from an EMBL/GenBank/DDBJ whole genome shotgun (WGS) entry which is preliminary data.</text>
</comment>
<keyword evidence="2" id="KW-1185">Reference proteome</keyword>